<evidence type="ECO:0008006" key="3">
    <source>
        <dbReference type="Google" id="ProtNLM"/>
    </source>
</evidence>
<dbReference type="RefSeq" id="WP_103871215.1">
    <property type="nucleotide sequence ID" value="NZ_FNUY01000001.1"/>
</dbReference>
<proteinExistence type="predicted"/>
<dbReference type="OrthoDB" id="7596641at2"/>
<dbReference type="Proteomes" id="UP000236743">
    <property type="component" value="Unassembled WGS sequence"/>
</dbReference>
<keyword evidence="2" id="KW-1185">Reference proteome</keyword>
<gene>
    <name evidence="1" type="ORF">SAMN04488115_101223</name>
</gene>
<dbReference type="AlphaFoldDB" id="A0A1H5SDN6"/>
<accession>A0A1H5SDN6</accession>
<dbReference type="EMBL" id="FNUY01000001">
    <property type="protein sequence ID" value="SEF48530.1"/>
    <property type="molecule type" value="Genomic_DNA"/>
</dbReference>
<name>A0A1H5SDN6_9HYPH</name>
<protein>
    <recommendedName>
        <fullName evidence="3">DUF2188 domain-containing protein</fullName>
    </recommendedName>
</protein>
<organism evidence="1 2">
    <name type="scientific">Bosea lathyri</name>
    <dbReference type="NCBI Taxonomy" id="1036778"/>
    <lineage>
        <taxon>Bacteria</taxon>
        <taxon>Pseudomonadati</taxon>
        <taxon>Pseudomonadota</taxon>
        <taxon>Alphaproteobacteria</taxon>
        <taxon>Hyphomicrobiales</taxon>
        <taxon>Boseaceae</taxon>
        <taxon>Bosea</taxon>
    </lineage>
</organism>
<dbReference type="Pfam" id="PF09954">
    <property type="entry name" value="DUF2188"/>
    <property type="match status" value="1"/>
</dbReference>
<evidence type="ECO:0000313" key="1">
    <source>
        <dbReference type="EMBL" id="SEF48530.1"/>
    </source>
</evidence>
<dbReference type="InterPro" id="IPR018691">
    <property type="entry name" value="DUF2188"/>
</dbReference>
<sequence length="81" mass="8933">MVMVKYEVVEHDGGWAYKVGDALSETFPSHDAALKAATKAAARQTLNGTTDGIVYQDKDGRWHEELADGRDRPATRVVDRS</sequence>
<evidence type="ECO:0000313" key="2">
    <source>
        <dbReference type="Proteomes" id="UP000236743"/>
    </source>
</evidence>
<reference evidence="1 2" key="1">
    <citation type="submission" date="2016-10" db="EMBL/GenBank/DDBJ databases">
        <authorList>
            <person name="de Groot N.N."/>
        </authorList>
    </citation>
    <scope>NUCLEOTIDE SEQUENCE [LARGE SCALE GENOMIC DNA]</scope>
    <source>
        <strain evidence="1 2">DSM 26656</strain>
    </source>
</reference>